<evidence type="ECO:0000313" key="2">
    <source>
        <dbReference type="EMBL" id="GMS81896.1"/>
    </source>
</evidence>
<feature type="chain" id="PRO_5043775352" evidence="1">
    <location>
        <begin position="27"/>
        <end position="87"/>
    </location>
</feature>
<protein>
    <submittedName>
        <fullName evidence="2">Uncharacterized protein</fullName>
    </submittedName>
</protein>
<name>A0AAV5SEU7_9BILA</name>
<proteinExistence type="predicted"/>
<evidence type="ECO:0000256" key="1">
    <source>
        <dbReference type="SAM" id="SignalP"/>
    </source>
</evidence>
<sequence>RSTLTISLPFLLFCLLSSLLIATVSSVNISRCDKDTVCLVNRCDGIEEQIWSQFNQDETRHPKYLESCKVIMQIKKLETNRHVIFLR</sequence>
<feature type="signal peptide" evidence="1">
    <location>
        <begin position="1"/>
        <end position="26"/>
    </location>
</feature>
<feature type="non-terminal residue" evidence="2">
    <location>
        <position position="1"/>
    </location>
</feature>
<evidence type="ECO:0000313" key="3">
    <source>
        <dbReference type="Proteomes" id="UP001432027"/>
    </source>
</evidence>
<keyword evidence="3" id="KW-1185">Reference proteome</keyword>
<dbReference type="EMBL" id="BTSX01000001">
    <property type="protein sequence ID" value="GMS81896.1"/>
    <property type="molecule type" value="Genomic_DNA"/>
</dbReference>
<accession>A0AAV5SEU7</accession>
<keyword evidence="1" id="KW-0732">Signal</keyword>
<gene>
    <name evidence="2" type="ORF">PENTCL1PPCAC_4071</name>
</gene>
<dbReference type="AlphaFoldDB" id="A0AAV5SEU7"/>
<organism evidence="2 3">
    <name type="scientific">Pristionchus entomophagus</name>
    <dbReference type="NCBI Taxonomy" id="358040"/>
    <lineage>
        <taxon>Eukaryota</taxon>
        <taxon>Metazoa</taxon>
        <taxon>Ecdysozoa</taxon>
        <taxon>Nematoda</taxon>
        <taxon>Chromadorea</taxon>
        <taxon>Rhabditida</taxon>
        <taxon>Rhabditina</taxon>
        <taxon>Diplogasteromorpha</taxon>
        <taxon>Diplogasteroidea</taxon>
        <taxon>Neodiplogasteridae</taxon>
        <taxon>Pristionchus</taxon>
    </lineage>
</organism>
<feature type="non-terminal residue" evidence="2">
    <location>
        <position position="87"/>
    </location>
</feature>
<dbReference type="Proteomes" id="UP001432027">
    <property type="component" value="Unassembled WGS sequence"/>
</dbReference>
<reference evidence="2" key="1">
    <citation type="submission" date="2023-10" db="EMBL/GenBank/DDBJ databases">
        <title>Genome assembly of Pristionchus species.</title>
        <authorList>
            <person name="Yoshida K."/>
            <person name="Sommer R.J."/>
        </authorList>
    </citation>
    <scope>NUCLEOTIDE SEQUENCE</scope>
    <source>
        <strain evidence="2">RS0144</strain>
    </source>
</reference>
<comment type="caution">
    <text evidence="2">The sequence shown here is derived from an EMBL/GenBank/DDBJ whole genome shotgun (WGS) entry which is preliminary data.</text>
</comment>